<dbReference type="InterPro" id="IPR000315">
    <property type="entry name" value="Znf_B-box"/>
</dbReference>
<name>A0AA88Y6V0_PINIB</name>
<dbReference type="Gene3D" id="2.120.10.30">
    <property type="entry name" value="TolB, C-terminal domain"/>
    <property type="match status" value="1"/>
</dbReference>
<dbReference type="Proteomes" id="UP001186944">
    <property type="component" value="Unassembled WGS sequence"/>
</dbReference>
<dbReference type="AlphaFoldDB" id="A0AA88Y6V0"/>
<feature type="domain" description="B box-type" evidence="2">
    <location>
        <begin position="15"/>
        <end position="51"/>
    </location>
</feature>
<dbReference type="PANTHER" id="PTHR25462">
    <property type="entry name" value="BONUS, ISOFORM C-RELATED"/>
    <property type="match status" value="1"/>
</dbReference>
<evidence type="ECO:0000259" key="2">
    <source>
        <dbReference type="PROSITE" id="PS50119"/>
    </source>
</evidence>
<dbReference type="PROSITE" id="PS50119">
    <property type="entry name" value="ZF_BBOX"/>
    <property type="match status" value="1"/>
</dbReference>
<dbReference type="InterPro" id="IPR011042">
    <property type="entry name" value="6-blade_b-propeller_TolB-like"/>
</dbReference>
<keyword evidence="1" id="KW-0863">Zinc-finger</keyword>
<dbReference type="InterPro" id="IPR047153">
    <property type="entry name" value="TRIM45/56/19-like"/>
</dbReference>
<comment type="caution">
    <text evidence="3">The sequence shown here is derived from an EMBL/GenBank/DDBJ whole genome shotgun (WGS) entry which is preliminary data.</text>
</comment>
<dbReference type="SUPFAM" id="SSF63829">
    <property type="entry name" value="Calcium-dependent phosphotriesterase"/>
    <property type="match status" value="1"/>
</dbReference>
<reference evidence="3" key="1">
    <citation type="submission" date="2019-08" db="EMBL/GenBank/DDBJ databases">
        <title>The improved chromosome-level genome for the pearl oyster Pinctada fucata martensii using PacBio sequencing and Hi-C.</title>
        <authorList>
            <person name="Zheng Z."/>
        </authorList>
    </citation>
    <scope>NUCLEOTIDE SEQUENCE</scope>
    <source>
        <strain evidence="3">ZZ-2019</strain>
        <tissue evidence="3">Adductor muscle</tissue>
    </source>
</reference>
<protein>
    <recommendedName>
        <fullName evidence="2">B box-type domain-containing protein</fullName>
    </recommendedName>
</protein>
<dbReference type="EMBL" id="VSWD01000006">
    <property type="protein sequence ID" value="KAK3099563.1"/>
    <property type="molecule type" value="Genomic_DNA"/>
</dbReference>
<proteinExistence type="predicted"/>
<evidence type="ECO:0000313" key="3">
    <source>
        <dbReference type="EMBL" id="KAK3099563.1"/>
    </source>
</evidence>
<accession>A0AA88Y6V0</accession>
<dbReference type="PANTHER" id="PTHR25462:SF296">
    <property type="entry name" value="MEIOTIC P26, ISOFORM F"/>
    <property type="match status" value="1"/>
</dbReference>
<dbReference type="Gene3D" id="3.30.160.60">
    <property type="entry name" value="Classic Zinc Finger"/>
    <property type="match status" value="1"/>
</dbReference>
<dbReference type="Pfam" id="PF00643">
    <property type="entry name" value="zf-B_box"/>
    <property type="match status" value="1"/>
</dbReference>
<keyword evidence="4" id="KW-1185">Reference proteome</keyword>
<sequence>MASRTEEFQFAVHTCREHSHEDVFSYCNTCHERICELCVKGKHKEHDWNSISKHVRKIRREAVSIAKKIREVLIPYLRTGSAKARKESNRREIIQTQQALKETIDAYTKLLLAIVDEDSSNDQELEKKIEQLIKIAEFFEDHIHSAHDHVVLDMDEEYKGKEKEIRQSTNQLSKVRSFKKGHLAEDTLKYMFGHMVFGSRDIVKPHAALVRTFNLDKISVIGVATISKTRAWIHAFESTKNVLIDDTGKTLEETDYGREFNSFNVVGKGHTFSSTEDEAILEITDGYVKTFYETKPYYASGLCKSLDGGIIVCLIEGDRSEITPTTKGEVHHVDMSGRLVKKYVRQKETNSALFTWPNKVAQNVNLDLCVLDFVDGKENDRLVAVSVDSRVRFTYCGQQFLKERFTGGDVMCDFRGQIYLIDLLNNSIHILSADGTFLQFLLTKEDNLSGPCSLSLCENTLWIGCTKGVVKIYEIET</sequence>
<gene>
    <name evidence="3" type="ORF">FSP39_006335</name>
</gene>
<dbReference type="GO" id="GO:0008270">
    <property type="term" value="F:zinc ion binding"/>
    <property type="evidence" value="ECO:0007669"/>
    <property type="project" value="UniProtKB-KW"/>
</dbReference>
<keyword evidence="1" id="KW-0862">Zinc</keyword>
<evidence type="ECO:0000313" key="4">
    <source>
        <dbReference type="Proteomes" id="UP001186944"/>
    </source>
</evidence>
<dbReference type="SUPFAM" id="SSF57845">
    <property type="entry name" value="B-box zinc-binding domain"/>
    <property type="match status" value="1"/>
</dbReference>
<keyword evidence="1" id="KW-0479">Metal-binding</keyword>
<evidence type="ECO:0000256" key="1">
    <source>
        <dbReference type="PROSITE-ProRule" id="PRU00024"/>
    </source>
</evidence>
<organism evidence="3 4">
    <name type="scientific">Pinctada imbricata</name>
    <name type="common">Atlantic pearl-oyster</name>
    <name type="synonym">Pinctada martensii</name>
    <dbReference type="NCBI Taxonomy" id="66713"/>
    <lineage>
        <taxon>Eukaryota</taxon>
        <taxon>Metazoa</taxon>
        <taxon>Spiralia</taxon>
        <taxon>Lophotrochozoa</taxon>
        <taxon>Mollusca</taxon>
        <taxon>Bivalvia</taxon>
        <taxon>Autobranchia</taxon>
        <taxon>Pteriomorphia</taxon>
        <taxon>Pterioida</taxon>
        <taxon>Pterioidea</taxon>
        <taxon>Pteriidae</taxon>
        <taxon>Pinctada</taxon>
    </lineage>
</organism>